<feature type="compositionally biased region" description="Basic residues" evidence="6">
    <location>
        <begin position="614"/>
        <end position="629"/>
    </location>
</feature>
<dbReference type="InterPro" id="IPR036770">
    <property type="entry name" value="Ankyrin_rpt-contain_sf"/>
</dbReference>
<keyword evidence="5" id="KW-0863">Zinc-finger</keyword>
<evidence type="ECO:0000259" key="9">
    <source>
        <dbReference type="PROSITE" id="PS52046"/>
    </source>
</evidence>
<dbReference type="AlphaFoldDB" id="A0A6J0MCV7"/>
<evidence type="ECO:0000256" key="1">
    <source>
        <dbReference type="ARBA" id="ARBA00004906"/>
    </source>
</evidence>
<reference evidence="10" key="1">
    <citation type="journal article" date="2019" name="Database">
        <title>The radish genome database (RadishGD): an integrated information resource for radish genomics.</title>
        <authorList>
            <person name="Yu H.J."/>
            <person name="Baek S."/>
            <person name="Lee Y.J."/>
            <person name="Cho A."/>
            <person name="Mun J.H."/>
        </authorList>
    </citation>
    <scope>NUCLEOTIDE SEQUENCE [LARGE SCALE GENOMIC DNA]</scope>
    <source>
        <strain evidence="10">cv. WK10039</strain>
    </source>
</reference>
<dbReference type="GO" id="GO:0005634">
    <property type="term" value="C:nucleus"/>
    <property type="evidence" value="ECO:0007669"/>
    <property type="project" value="TreeGrafter"/>
</dbReference>
<dbReference type="GO" id="GO:0045087">
    <property type="term" value="P:innate immune response"/>
    <property type="evidence" value="ECO:0007669"/>
    <property type="project" value="UniProtKB-ARBA"/>
</dbReference>
<dbReference type="InterPro" id="IPR000210">
    <property type="entry name" value="BTB/POZ_dom"/>
</dbReference>
<reference evidence="11" key="2">
    <citation type="submission" date="2025-08" db="UniProtKB">
        <authorList>
            <consortium name="RefSeq"/>
        </authorList>
    </citation>
    <scope>IDENTIFICATION</scope>
    <source>
        <tissue evidence="11">Leaf</tissue>
    </source>
</reference>
<feature type="transmembrane region" description="Helical" evidence="7">
    <location>
        <begin position="12"/>
        <end position="32"/>
    </location>
</feature>
<dbReference type="InterPro" id="IPR002110">
    <property type="entry name" value="Ankyrin_rpt"/>
</dbReference>
<dbReference type="PROSITE" id="PS50097">
    <property type="entry name" value="BTB"/>
    <property type="match status" value="1"/>
</dbReference>
<dbReference type="InterPro" id="IPR011333">
    <property type="entry name" value="SKP1/BTB/POZ_sf"/>
</dbReference>
<dbReference type="SMART" id="SM00248">
    <property type="entry name" value="ANK"/>
    <property type="match status" value="3"/>
</dbReference>
<dbReference type="SMART" id="SM00225">
    <property type="entry name" value="BTB"/>
    <property type="match status" value="1"/>
</dbReference>
<dbReference type="Pfam" id="PF12796">
    <property type="entry name" value="Ank_2"/>
    <property type="match status" value="1"/>
</dbReference>
<keyword evidence="4" id="KW-0040">ANK repeat</keyword>
<dbReference type="Pfam" id="PF00651">
    <property type="entry name" value="BTB"/>
    <property type="match status" value="1"/>
</dbReference>
<feature type="compositionally biased region" description="Low complexity" evidence="6">
    <location>
        <begin position="601"/>
        <end position="611"/>
    </location>
</feature>
<evidence type="ECO:0000259" key="8">
    <source>
        <dbReference type="PROSITE" id="PS50097"/>
    </source>
</evidence>
<sequence>MVLSPLPCGSQVFRFISFFVDSVLVSWTLHFFTISLCFRDLSNFLSPLMETIAGFDDFYEISSTSFLAAPAPTDNSGSSTVYPTELLTTRPEVSASQLLSNSLESVFDSPEEFYSDAKLVLSDDREVSFHRCILSARSPFFKAELAAAEKVQKSTPVKLELKKLAAEYDVGFDSVVAVLAYVYCGRVRPPPKGVSECADESCCHVACRPAVDFMVEVLYLAFVFQIPELVTMYQRHLLDVIEKVIIEDTLVVLKLANICGKACKKLFDKCKEIIVMSDVDVVTLKKSLPEDVAKQVIDIRKELGLEVAEPERHVSNIHKALESDDLALVDMLLNEGHTNLDDAYALHFAVAYCDVQTAKDLLELELADVNRRNPRGYTVLHVAAMRKEPTLIALLLTKGANASETSLDGRTALVIAKQVTKAAECCILERGKLSAKGGVCVEILKEPDNKREPFPEDVSPSLAVAADELKIRLIDLENRVQMARCLYPMEAQVAMDFARMKGTHEFVVTTTTDLNMEPFKFVEMHRSRLTALSKTVEFGKRFFPRCSKVLDDILNFEDLTILALVEEETPEQRQQKRQRFMEIQEIVRMAFSKDKEDLGKSSLSPSSSSTSKLNGKKRSIAKLSHRRRR</sequence>
<feature type="repeat" description="ANK" evidence="4">
    <location>
        <begin position="375"/>
        <end position="407"/>
    </location>
</feature>
<feature type="modified residue" description="S-nitrosocysteine" evidence="5">
    <location>
        <position position="203"/>
    </location>
</feature>
<evidence type="ECO:0000256" key="4">
    <source>
        <dbReference type="PROSITE-ProRule" id="PRU00023"/>
    </source>
</evidence>
<dbReference type="KEGG" id="rsz:108841534"/>
<keyword evidence="5" id="KW-0479">Metal-binding</keyword>
<gene>
    <name evidence="11" type="primary">LOC108841534</name>
</gene>
<keyword evidence="7" id="KW-1133">Transmembrane helix</keyword>
<dbReference type="PROSITE" id="PS50297">
    <property type="entry name" value="ANK_REP_REGION"/>
    <property type="match status" value="1"/>
</dbReference>
<dbReference type="PANTHER" id="PTHR46475">
    <property type="entry name" value="REGULATORY PROTEIN NPR3"/>
    <property type="match status" value="1"/>
</dbReference>
<dbReference type="GO" id="GO:0009862">
    <property type="term" value="P:systemic acquired resistance, salicylic acid mediated signaling pathway"/>
    <property type="evidence" value="ECO:0007669"/>
    <property type="project" value="InterPro"/>
</dbReference>
<dbReference type="GO" id="GO:0008270">
    <property type="term" value="F:zinc ion binding"/>
    <property type="evidence" value="ECO:0007669"/>
    <property type="project" value="UniProtKB-KW"/>
</dbReference>
<dbReference type="GO" id="GO:0050832">
    <property type="term" value="P:defense response to fungus"/>
    <property type="evidence" value="ECO:0007669"/>
    <property type="project" value="TreeGrafter"/>
</dbReference>
<keyword evidence="7" id="KW-0812">Transmembrane</keyword>
<dbReference type="GO" id="GO:2000031">
    <property type="term" value="P:regulation of salicylic acid mediated signaling pathway"/>
    <property type="evidence" value="ECO:0007669"/>
    <property type="project" value="InterPro"/>
</dbReference>
<dbReference type="InterPro" id="IPR021094">
    <property type="entry name" value="NPR1/NIM1-like_C"/>
</dbReference>
<evidence type="ECO:0000256" key="6">
    <source>
        <dbReference type="SAM" id="MobiDB-lite"/>
    </source>
</evidence>
<organism evidence="10 11">
    <name type="scientific">Raphanus sativus</name>
    <name type="common">Radish</name>
    <name type="synonym">Raphanus raphanistrum var. sativus</name>
    <dbReference type="NCBI Taxonomy" id="3726"/>
    <lineage>
        <taxon>Eukaryota</taxon>
        <taxon>Viridiplantae</taxon>
        <taxon>Streptophyta</taxon>
        <taxon>Embryophyta</taxon>
        <taxon>Tracheophyta</taxon>
        <taxon>Spermatophyta</taxon>
        <taxon>Magnoliopsida</taxon>
        <taxon>eudicotyledons</taxon>
        <taxon>Gunneridae</taxon>
        <taxon>Pentapetalae</taxon>
        <taxon>rosids</taxon>
        <taxon>malvids</taxon>
        <taxon>Brassicales</taxon>
        <taxon>Brassicaceae</taxon>
        <taxon>Brassiceae</taxon>
        <taxon>Raphanus</taxon>
    </lineage>
</organism>
<dbReference type="InterPro" id="IPR057250">
    <property type="entry name" value="Znf_C2HC_NPR-type"/>
</dbReference>
<dbReference type="InterPro" id="IPR044292">
    <property type="entry name" value="NPR"/>
</dbReference>
<dbReference type="GO" id="GO:0005737">
    <property type="term" value="C:cytoplasm"/>
    <property type="evidence" value="ECO:0007669"/>
    <property type="project" value="TreeGrafter"/>
</dbReference>
<proteinExistence type="inferred from homology"/>
<dbReference type="GO" id="GO:0042742">
    <property type="term" value="P:defense response to bacterium"/>
    <property type="evidence" value="ECO:0007669"/>
    <property type="project" value="UniProtKB-ARBA"/>
</dbReference>
<keyword evidence="5" id="KW-0862">Zinc</keyword>
<dbReference type="GO" id="GO:0016567">
    <property type="term" value="P:protein ubiquitination"/>
    <property type="evidence" value="ECO:0007669"/>
    <property type="project" value="UniProtKB-UniPathway"/>
</dbReference>
<dbReference type="GO" id="GO:0031347">
    <property type="term" value="P:regulation of defense response"/>
    <property type="evidence" value="ECO:0007669"/>
    <property type="project" value="UniProtKB-ARBA"/>
</dbReference>
<dbReference type="SUPFAM" id="SSF54695">
    <property type="entry name" value="POZ domain"/>
    <property type="match status" value="1"/>
</dbReference>
<evidence type="ECO:0000256" key="2">
    <source>
        <dbReference type="ARBA" id="ARBA00022821"/>
    </source>
</evidence>
<dbReference type="CDD" id="cd18310">
    <property type="entry name" value="BTB_POZ_NPR_plant"/>
    <property type="match status" value="1"/>
</dbReference>
<dbReference type="GeneID" id="108841534"/>
<comment type="pathway">
    <text evidence="1">Protein modification; protein ubiquitination.</text>
</comment>
<feature type="domain" description="BTB" evidence="8">
    <location>
        <begin position="115"/>
        <end position="191"/>
    </location>
</feature>
<keyword evidence="2" id="KW-0611">Plant defense</keyword>
<accession>A0A6J0MCV7</accession>
<evidence type="ECO:0000256" key="5">
    <source>
        <dbReference type="PROSITE-ProRule" id="PRU01391"/>
    </source>
</evidence>
<dbReference type="UniPathway" id="UPA00143"/>
<feature type="domain" description="C2HC NPR-type" evidence="9">
    <location>
        <begin position="194"/>
        <end position="208"/>
    </location>
</feature>
<evidence type="ECO:0000313" key="10">
    <source>
        <dbReference type="Proteomes" id="UP000504610"/>
    </source>
</evidence>
<evidence type="ECO:0000313" key="11">
    <source>
        <dbReference type="RefSeq" id="XP_018469793.2"/>
    </source>
</evidence>
<evidence type="ECO:0000256" key="7">
    <source>
        <dbReference type="SAM" id="Phobius"/>
    </source>
</evidence>
<dbReference type="Proteomes" id="UP000504610">
    <property type="component" value="Chromosome 2"/>
</dbReference>
<protein>
    <submittedName>
        <fullName evidence="11">Regulatory protein NPR1</fullName>
    </submittedName>
</protein>
<dbReference type="SUPFAM" id="SSF48403">
    <property type="entry name" value="Ankyrin repeat"/>
    <property type="match status" value="1"/>
</dbReference>
<name>A0A6J0MCV7_RAPSA</name>
<evidence type="ECO:0000256" key="3">
    <source>
        <dbReference type="ARBA" id="ARBA00044947"/>
    </source>
</evidence>
<dbReference type="PROSITE" id="PS52046">
    <property type="entry name" value="ZF_C2HC_NPR"/>
    <property type="match status" value="1"/>
</dbReference>
<dbReference type="Pfam" id="PF12313">
    <property type="entry name" value="NPR1_like_C"/>
    <property type="match status" value="1"/>
</dbReference>
<comment type="similarity">
    <text evidence="3">Belongs to the plant 'ANKYRIN-BTB/POZ' family. 'NPR1-like' subfamily.</text>
</comment>
<dbReference type="OrthoDB" id="71307at2759"/>
<keyword evidence="10" id="KW-1185">Reference proteome</keyword>
<dbReference type="RefSeq" id="XP_018469793.2">
    <property type="nucleotide sequence ID" value="XM_018614291.2"/>
</dbReference>
<dbReference type="PROSITE" id="PS50088">
    <property type="entry name" value="ANK_REPEAT"/>
    <property type="match status" value="1"/>
</dbReference>
<feature type="region of interest" description="Disordered" evidence="6">
    <location>
        <begin position="595"/>
        <end position="629"/>
    </location>
</feature>
<dbReference type="FunFam" id="3.30.710.10:FF:000192">
    <property type="entry name" value="Non-expressor of PR1"/>
    <property type="match status" value="1"/>
</dbReference>
<keyword evidence="7" id="KW-0472">Membrane</keyword>
<dbReference type="GO" id="GO:2000022">
    <property type="term" value="P:regulation of jasmonic acid mediated signaling pathway"/>
    <property type="evidence" value="ECO:0007669"/>
    <property type="project" value="InterPro"/>
</dbReference>
<dbReference type="PANTHER" id="PTHR46475:SF14">
    <property type="entry name" value="BTB DOMAIN-CONTAINING PROTEIN"/>
    <property type="match status" value="1"/>
</dbReference>
<dbReference type="Gene3D" id="1.25.40.20">
    <property type="entry name" value="Ankyrin repeat-containing domain"/>
    <property type="match status" value="1"/>
</dbReference>
<dbReference type="Gene3D" id="3.30.710.10">
    <property type="entry name" value="Potassium Channel Kv1.1, Chain A"/>
    <property type="match status" value="1"/>
</dbReference>